<dbReference type="AlphaFoldDB" id="A0A8J8B9E4"/>
<dbReference type="Proteomes" id="UP000677913">
    <property type="component" value="Unassembled WGS sequence"/>
</dbReference>
<gene>
    <name evidence="1" type="ORF">KGA66_01715</name>
</gene>
<reference evidence="1" key="1">
    <citation type="submission" date="2021-04" db="EMBL/GenBank/DDBJ databases">
        <title>Genome based classification of Actinospica acidithermotolerans sp. nov., an actinobacterium isolated from an Indonesian hot spring.</title>
        <authorList>
            <person name="Kusuma A.B."/>
            <person name="Putra K.E."/>
            <person name="Nafisah S."/>
            <person name="Loh J."/>
            <person name="Nouioui I."/>
            <person name="Goodfellow M."/>
        </authorList>
    </citation>
    <scope>NUCLEOTIDE SEQUENCE</scope>
    <source>
        <strain evidence="1">DSM 45618</strain>
    </source>
</reference>
<sequence>MSTSEPEQSYVPGEAARRLFYTDSAGEPCGPDDAIADALDGAWVEREPEAAALLADETAEPYDRYLALSALVAWGSPTGYAAVAQAAADPDAVAWKEESIDRLFSVDNTFALLAQAVSDSLDMAQERGTTAERIAALTALLGLADRFYFERYLSVQGLLTADIAELRGPIEEAVRRGLGRVEEAQETGFDLATQVAGLIVDLGQVDGAAAVAYAHALLATDPGSRAERELAPVLQ</sequence>
<name>A0A8J8B9E4_9ACTN</name>
<evidence type="ECO:0000313" key="1">
    <source>
        <dbReference type="EMBL" id="MBS2961747.1"/>
    </source>
</evidence>
<dbReference type="EMBL" id="JAGSXH010000003">
    <property type="protein sequence ID" value="MBS2961747.1"/>
    <property type="molecule type" value="Genomic_DNA"/>
</dbReference>
<organism evidence="1 2">
    <name type="scientific">Actinocrinis puniceicyclus</name>
    <dbReference type="NCBI Taxonomy" id="977794"/>
    <lineage>
        <taxon>Bacteria</taxon>
        <taxon>Bacillati</taxon>
        <taxon>Actinomycetota</taxon>
        <taxon>Actinomycetes</taxon>
        <taxon>Catenulisporales</taxon>
        <taxon>Actinospicaceae</taxon>
        <taxon>Actinocrinis</taxon>
    </lineage>
</organism>
<keyword evidence="2" id="KW-1185">Reference proteome</keyword>
<evidence type="ECO:0000313" key="2">
    <source>
        <dbReference type="Proteomes" id="UP000677913"/>
    </source>
</evidence>
<comment type="caution">
    <text evidence="1">The sequence shown here is derived from an EMBL/GenBank/DDBJ whole genome shotgun (WGS) entry which is preliminary data.</text>
</comment>
<accession>A0A8J8B9E4</accession>
<proteinExistence type="predicted"/>
<protein>
    <submittedName>
        <fullName evidence="1">Uncharacterized protein</fullName>
    </submittedName>
</protein>
<dbReference type="RefSeq" id="WP_211463712.1">
    <property type="nucleotide sequence ID" value="NZ_JAGSXH010000003.1"/>
</dbReference>